<name>A0ABY7MRE9_9BRAD</name>
<evidence type="ECO:0000256" key="5">
    <source>
        <dbReference type="ARBA" id="ARBA00023163"/>
    </source>
</evidence>
<evidence type="ECO:0000256" key="4">
    <source>
        <dbReference type="ARBA" id="ARBA00023125"/>
    </source>
</evidence>
<gene>
    <name evidence="7" type="ORF">I3J27_11310</name>
</gene>
<organism evidence="7 8">
    <name type="scientific">Bradyrhizobium xenonodulans</name>
    <dbReference type="NCBI Taxonomy" id="2736875"/>
    <lineage>
        <taxon>Bacteria</taxon>
        <taxon>Pseudomonadati</taxon>
        <taxon>Pseudomonadota</taxon>
        <taxon>Alphaproteobacteria</taxon>
        <taxon>Hyphomicrobiales</taxon>
        <taxon>Nitrobacteraceae</taxon>
        <taxon>Bradyrhizobium</taxon>
    </lineage>
</organism>
<comment type="similarity">
    <text evidence="2">Belongs to the LysR transcriptional regulatory family.</text>
</comment>
<comment type="function">
    <text evidence="1">NodD regulates the expression of the nodABCFE genes which encode other nodulation proteins. NodD is also a negative regulator of its own expression. Binds flavonoids as inducers.</text>
</comment>
<evidence type="ECO:0000256" key="2">
    <source>
        <dbReference type="ARBA" id="ARBA00009437"/>
    </source>
</evidence>
<dbReference type="InterPro" id="IPR005119">
    <property type="entry name" value="LysR_subst-bd"/>
</dbReference>
<dbReference type="InterPro" id="IPR000847">
    <property type="entry name" value="LysR_HTH_N"/>
</dbReference>
<dbReference type="Pfam" id="PF00126">
    <property type="entry name" value="HTH_1"/>
    <property type="match status" value="1"/>
</dbReference>
<feature type="domain" description="HTH lysR-type" evidence="6">
    <location>
        <begin position="1"/>
        <end position="53"/>
    </location>
</feature>
<keyword evidence="4" id="KW-0238">DNA-binding</keyword>
<dbReference type="Pfam" id="PF03466">
    <property type="entry name" value="LysR_substrate"/>
    <property type="match status" value="1"/>
</dbReference>
<dbReference type="InterPro" id="IPR058163">
    <property type="entry name" value="LysR-type_TF_proteobact-type"/>
</dbReference>
<dbReference type="EMBL" id="CP089391">
    <property type="protein sequence ID" value="WBL80970.1"/>
    <property type="molecule type" value="Genomic_DNA"/>
</dbReference>
<dbReference type="InterPro" id="IPR036388">
    <property type="entry name" value="WH-like_DNA-bd_sf"/>
</dbReference>
<keyword evidence="3" id="KW-0805">Transcription regulation</keyword>
<dbReference type="InterPro" id="IPR036390">
    <property type="entry name" value="WH_DNA-bd_sf"/>
</dbReference>
<reference evidence="7" key="1">
    <citation type="submission" date="2021-12" db="EMBL/GenBank/DDBJ databases">
        <title>Bradyrhizobium xenonodulans sp. nov.</title>
        <authorList>
            <person name="Claassens R."/>
            <person name="Venter S.N."/>
            <person name="Beukes C.W."/>
            <person name="Stepkowski T."/>
            <person name="Steenkamp E.T."/>
        </authorList>
    </citation>
    <scope>NUCLEOTIDE SEQUENCE</scope>
    <source>
        <strain evidence="7">14AB</strain>
    </source>
</reference>
<evidence type="ECO:0000313" key="8">
    <source>
        <dbReference type="Proteomes" id="UP001179614"/>
    </source>
</evidence>
<dbReference type="PANTHER" id="PTHR30537:SF26">
    <property type="entry name" value="GLYCINE CLEAVAGE SYSTEM TRANSCRIPTIONAL ACTIVATOR"/>
    <property type="match status" value="1"/>
</dbReference>
<evidence type="ECO:0000256" key="1">
    <source>
        <dbReference type="ARBA" id="ARBA00003502"/>
    </source>
</evidence>
<dbReference type="Gene3D" id="3.40.190.10">
    <property type="entry name" value="Periplasmic binding protein-like II"/>
    <property type="match status" value="2"/>
</dbReference>
<sequence length="283" mass="31173">MQALAALKKAPSLSKAAETLGVTRSALSHRIAELERQLGVTLVRQVGRCGKLTEDAESLLMVMGNALDRIEAAVTPLRRRRGQLRISTVATFASHWLIPRLPDWQHLNPGVELAISTTTRTIDLTNEDFDCAIRHGLGHWKGLAATRLFNETLLPVARPHIVELSSNSTVIRARSRFRDWNRWWRLSGKVGDPPDRSVVVETRAQAMDAALAGAGIAAMDLAYAAPHLASGRLRALDATVPLPEGYYLVTKGGQTSRAETIRRLEIWLLSQAQTDNRRNACVP</sequence>
<keyword evidence="5" id="KW-0804">Transcription</keyword>
<dbReference type="Proteomes" id="UP001179614">
    <property type="component" value="Chromosome"/>
</dbReference>
<proteinExistence type="inferred from homology"/>
<dbReference type="PANTHER" id="PTHR30537">
    <property type="entry name" value="HTH-TYPE TRANSCRIPTIONAL REGULATOR"/>
    <property type="match status" value="1"/>
</dbReference>
<dbReference type="RefSeq" id="WP_270168861.1">
    <property type="nucleotide sequence ID" value="NZ_CP089391.1"/>
</dbReference>
<keyword evidence="8" id="KW-1185">Reference proteome</keyword>
<evidence type="ECO:0000259" key="6">
    <source>
        <dbReference type="PROSITE" id="PS50931"/>
    </source>
</evidence>
<dbReference type="SUPFAM" id="SSF53850">
    <property type="entry name" value="Periplasmic binding protein-like II"/>
    <property type="match status" value="1"/>
</dbReference>
<dbReference type="PROSITE" id="PS50931">
    <property type="entry name" value="HTH_LYSR"/>
    <property type="match status" value="1"/>
</dbReference>
<dbReference type="Gene3D" id="1.10.10.10">
    <property type="entry name" value="Winged helix-like DNA-binding domain superfamily/Winged helix DNA-binding domain"/>
    <property type="match status" value="1"/>
</dbReference>
<protein>
    <submittedName>
        <fullName evidence="7">LysR substrate-binding domain-containing protein</fullName>
    </submittedName>
</protein>
<dbReference type="SUPFAM" id="SSF46785">
    <property type="entry name" value="Winged helix' DNA-binding domain"/>
    <property type="match status" value="1"/>
</dbReference>
<accession>A0ABY7MRE9</accession>
<evidence type="ECO:0000256" key="3">
    <source>
        <dbReference type="ARBA" id="ARBA00023015"/>
    </source>
</evidence>
<evidence type="ECO:0000313" key="7">
    <source>
        <dbReference type="EMBL" id="WBL80970.1"/>
    </source>
</evidence>